<proteinExistence type="predicted"/>
<protein>
    <recommendedName>
        <fullName evidence="6">RING-type domain-containing protein</fullName>
    </recommendedName>
</protein>
<dbReference type="InterPro" id="IPR017907">
    <property type="entry name" value="Znf_RING_CS"/>
</dbReference>
<dbReference type="Pfam" id="PF00097">
    <property type="entry name" value="zf-C3HC4"/>
    <property type="match status" value="1"/>
</dbReference>
<dbReference type="Gene3D" id="3.30.40.10">
    <property type="entry name" value="Zinc/RING finger domain, C3HC4 (zinc finger)"/>
    <property type="match status" value="1"/>
</dbReference>
<dbReference type="AlphaFoldDB" id="A0AAV2S1J4"/>
<dbReference type="PROSITE" id="PS50089">
    <property type="entry name" value="ZF_RING_2"/>
    <property type="match status" value="1"/>
</dbReference>
<dbReference type="InterPro" id="IPR013083">
    <property type="entry name" value="Znf_RING/FYVE/PHD"/>
</dbReference>
<sequence length="314" mass="36181">MGGNEIIDNCFFVAWMDFLECKVCHVTYDEEEHRPRNAPCGHEYCTVCIKALIKDSIFMCPKCRQKNKVDAAEDMPVNFGLIDVVRAFKTKSIPLANETESRLPRATNDEVCNIHCKSLGHWCIKCQLWLCNECLENHTSLVGCSTKTVDDMKKKNNKDTDVLLSSFEDDTKFVSSKIQQLNDKKKEISDKRQELLERSEKYGEEVNTLTSFLEQGNLQKEEIIVAKRYLNAADSSNRVIERLKYLTLRKQMLRNWSVKNLGPNTPLGLLKAFEEKREVYAEMILNNEKRHAKLSKHDKNIDVHPFVKQAVSDG</sequence>
<name>A0AAV2S1J4_MEGNR</name>
<dbReference type="PANTHER" id="PTHR47156:SF10">
    <property type="entry name" value="E3 UBIQUITIN-PROTEIN LIGASE TRIM-21-RELATED"/>
    <property type="match status" value="1"/>
</dbReference>
<comment type="caution">
    <text evidence="7">The sequence shown here is derived from an EMBL/GenBank/DDBJ whole genome shotgun (WGS) entry which is preliminary data.</text>
</comment>
<evidence type="ECO:0000313" key="7">
    <source>
        <dbReference type="EMBL" id="CAL4151189.1"/>
    </source>
</evidence>
<evidence type="ECO:0000259" key="6">
    <source>
        <dbReference type="PROSITE" id="PS50089"/>
    </source>
</evidence>
<keyword evidence="1" id="KW-0479">Metal-binding</keyword>
<keyword evidence="2 4" id="KW-0863">Zinc-finger</keyword>
<accession>A0AAV2S1J4</accession>
<dbReference type="GO" id="GO:0008270">
    <property type="term" value="F:zinc ion binding"/>
    <property type="evidence" value="ECO:0007669"/>
    <property type="project" value="UniProtKB-KW"/>
</dbReference>
<feature type="domain" description="RING-type" evidence="6">
    <location>
        <begin position="21"/>
        <end position="64"/>
    </location>
</feature>
<reference evidence="7 8" key="1">
    <citation type="submission" date="2024-05" db="EMBL/GenBank/DDBJ databases">
        <authorList>
            <person name="Wallberg A."/>
        </authorList>
    </citation>
    <scope>NUCLEOTIDE SEQUENCE [LARGE SCALE GENOMIC DNA]</scope>
</reference>
<evidence type="ECO:0000256" key="2">
    <source>
        <dbReference type="ARBA" id="ARBA00022771"/>
    </source>
</evidence>
<keyword evidence="3" id="KW-0862">Zinc</keyword>
<evidence type="ECO:0000256" key="5">
    <source>
        <dbReference type="SAM" id="Coils"/>
    </source>
</evidence>
<dbReference type="InterPro" id="IPR018957">
    <property type="entry name" value="Znf_C3HC4_RING-type"/>
</dbReference>
<organism evidence="7 8">
    <name type="scientific">Meganyctiphanes norvegica</name>
    <name type="common">Northern krill</name>
    <name type="synonym">Thysanopoda norvegica</name>
    <dbReference type="NCBI Taxonomy" id="48144"/>
    <lineage>
        <taxon>Eukaryota</taxon>
        <taxon>Metazoa</taxon>
        <taxon>Ecdysozoa</taxon>
        <taxon>Arthropoda</taxon>
        <taxon>Crustacea</taxon>
        <taxon>Multicrustacea</taxon>
        <taxon>Malacostraca</taxon>
        <taxon>Eumalacostraca</taxon>
        <taxon>Eucarida</taxon>
        <taxon>Euphausiacea</taxon>
        <taxon>Euphausiidae</taxon>
        <taxon>Meganyctiphanes</taxon>
    </lineage>
</organism>
<dbReference type="InterPro" id="IPR001841">
    <property type="entry name" value="Znf_RING"/>
</dbReference>
<gene>
    <name evidence="7" type="ORF">MNOR_LOCUS30716</name>
</gene>
<evidence type="ECO:0000313" key="8">
    <source>
        <dbReference type="Proteomes" id="UP001497623"/>
    </source>
</evidence>
<feature type="non-terminal residue" evidence="7">
    <location>
        <position position="314"/>
    </location>
</feature>
<keyword evidence="8" id="KW-1185">Reference proteome</keyword>
<evidence type="ECO:0000256" key="3">
    <source>
        <dbReference type="ARBA" id="ARBA00022833"/>
    </source>
</evidence>
<dbReference type="SMART" id="SM00184">
    <property type="entry name" value="RING"/>
    <property type="match status" value="1"/>
</dbReference>
<evidence type="ECO:0000256" key="1">
    <source>
        <dbReference type="ARBA" id="ARBA00022723"/>
    </source>
</evidence>
<dbReference type="PROSITE" id="PS00518">
    <property type="entry name" value="ZF_RING_1"/>
    <property type="match status" value="1"/>
</dbReference>
<dbReference type="PANTHER" id="PTHR47156">
    <property type="entry name" value="PROTEIN CBG20824"/>
    <property type="match status" value="1"/>
</dbReference>
<dbReference type="Proteomes" id="UP001497623">
    <property type="component" value="Unassembled WGS sequence"/>
</dbReference>
<keyword evidence="5" id="KW-0175">Coiled coil</keyword>
<feature type="coiled-coil region" evidence="5">
    <location>
        <begin position="178"/>
        <end position="205"/>
    </location>
</feature>
<dbReference type="InterPro" id="IPR052667">
    <property type="entry name" value="E3_ubiquitin-ligase_RING"/>
</dbReference>
<dbReference type="SUPFAM" id="SSF57850">
    <property type="entry name" value="RING/U-box"/>
    <property type="match status" value="1"/>
</dbReference>
<evidence type="ECO:0000256" key="4">
    <source>
        <dbReference type="PROSITE-ProRule" id="PRU00175"/>
    </source>
</evidence>
<dbReference type="EMBL" id="CAXKWB010038127">
    <property type="protein sequence ID" value="CAL4151189.1"/>
    <property type="molecule type" value="Genomic_DNA"/>
</dbReference>